<evidence type="ECO:0000313" key="10">
    <source>
        <dbReference type="Proteomes" id="UP001165085"/>
    </source>
</evidence>
<feature type="compositionally biased region" description="Acidic residues" evidence="7">
    <location>
        <begin position="975"/>
        <end position="997"/>
    </location>
</feature>
<evidence type="ECO:0000256" key="6">
    <source>
        <dbReference type="PIRNR" id="PIRNR009376"/>
    </source>
</evidence>
<dbReference type="PANTHER" id="PTHR18896">
    <property type="entry name" value="PHOSPHOLIPASE D"/>
    <property type="match status" value="1"/>
</dbReference>
<keyword evidence="3 6" id="KW-0378">Hydrolase</keyword>
<keyword evidence="10" id="KW-1185">Reference proteome</keyword>
<keyword evidence="5" id="KW-0443">Lipid metabolism</keyword>
<dbReference type="SUPFAM" id="SSF56024">
    <property type="entry name" value="Phospholipase D/nuclease"/>
    <property type="match status" value="2"/>
</dbReference>
<evidence type="ECO:0000256" key="7">
    <source>
        <dbReference type="SAM" id="MobiDB-lite"/>
    </source>
</evidence>
<evidence type="ECO:0000256" key="3">
    <source>
        <dbReference type="ARBA" id="ARBA00022801"/>
    </source>
</evidence>
<dbReference type="Proteomes" id="UP001165085">
    <property type="component" value="Unassembled WGS sequence"/>
</dbReference>
<feature type="compositionally biased region" description="Polar residues" evidence="7">
    <location>
        <begin position="36"/>
        <end position="48"/>
    </location>
</feature>
<dbReference type="SUPFAM" id="SSF50729">
    <property type="entry name" value="PH domain-like"/>
    <property type="match status" value="1"/>
</dbReference>
<comment type="catalytic activity">
    <reaction evidence="1 6">
        <text>a 1,2-diacyl-sn-glycero-3-phosphocholine + H2O = a 1,2-diacyl-sn-glycero-3-phosphate + choline + H(+)</text>
        <dbReference type="Rhea" id="RHEA:14445"/>
        <dbReference type="ChEBI" id="CHEBI:15354"/>
        <dbReference type="ChEBI" id="CHEBI:15377"/>
        <dbReference type="ChEBI" id="CHEBI:15378"/>
        <dbReference type="ChEBI" id="CHEBI:57643"/>
        <dbReference type="ChEBI" id="CHEBI:58608"/>
        <dbReference type="EC" id="3.1.4.4"/>
    </reaction>
</comment>
<feature type="compositionally biased region" description="Polar residues" evidence="7">
    <location>
        <begin position="825"/>
        <end position="840"/>
    </location>
</feature>
<dbReference type="GO" id="GO:0035556">
    <property type="term" value="P:intracellular signal transduction"/>
    <property type="evidence" value="ECO:0007669"/>
    <property type="project" value="InterPro"/>
</dbReference>
<feature type="domain" description="PLD phosphodiesterase" evidence="8">
    <location>
        <begin position="1171"/>
        <end position="1198"/>
    </location>
</feature>
<dbReference type="Pfam" id="PF13091">
    <property type="entry name" value="PLDc_2"/>
    <property type="match status" value="1"/>
</dbReference>
<comment type="similarity">
    <text evidence="6">Belongs to the phospholipase D family.</text>
</comment>
<evidence type="ECO:0000256" key="5">
    <source>
        <dbReference type="ARBA" id="ARBA00023098"/>
    </source>
</evidence>
<comment type="caution">
    <text evidence="9">The sequence shown here is derived from an EMBL/GenBank/DDBJ whole genome shotgun (WGS) entry which is preliminary data.</text>
</comment>
<dbReference type="GO" id="GO:0009395">
    <property type="term" value="P:phospholipid catabolic process"/>
    <property type="evidence" value="ECO:0007669"/>
    <property type="project" value="TreeGrafter"/>
</dbReference>
<keyword evidence="4 6" id="KW-0442">Lipid degradation</keyword>
<dbReference type="InterPro" id="IPR015679">
    <property type="entry name" value="PLipase_D_fam"/>
</dbReference>
<dbReference type="PIRSF" id="PIRSF009376">
    <property type="entry name" value="Phospholipase_D_euk"/>
    <property type="match status" value="1"/>
</dbReference>
<protein>
    <recommendedName>
        <fullName evidence="6">Phospholipase</fullName>
        <ecNumber evidence="6">3.1.4.4</ecNumber>
    </recommendedName>
</protein>
<sequence length="1438" mass="160840">MQANKMSKVHAAGKLPDSPDLGSAEKVKNPSLIPMRSSQSSGFITTGSSGLGGMRNDYAFQPVDESRLLLQAPTVSIARTAVIKERPKDVILHTLKLEYRGWIWYVPIRRTALRNVYNALASTEYKARGKKFKISAPKMSGGSSKKLNKVSNREQSVVESFGGGNDEQMSMRSQGYGGRFGGRSGHSTSLSINEKTNRPFVHRFERYRKILSRKMYRVDEDSIKYQKEVIVSYFQDVLEDVELRNHPDLLEMLELSPKSFDLNMGPSFKEGYLKARCSADTQDRLFKTDADRALCGNYCGEAGGLNCCCCVCFCFRKKATIKRRSRVWGIIKNSCISFYNDRSCKKLLDVVMFQPSTVVSDQLVSTGSKNGVVIVDTAWMAEIKLDSNVTQKQWVAVVKSAIVRSPWVERDRFKYTPRYSGSLLTHGSMSSLAQWFITPEDLWVSIHDSLLSAKEEVFLAGWWISPEIYLKRPGSKYPDSRLDKVIEKIAARGVKVYILQFKEPKVMPMDSNWTRECFLSKNPVGKKNIQYLRHGDMSFPYMWSHHEKLVVIDQDIAFVGGVDLSLGRWDSPEYRLRDDGPPEKQLWRGKDYQNPRLKDYVDVKHAFEENPVTGAHRDSTPRMPRRDIHMRVFGQTALDISWHFVQRWNYVRYVSNNKKHVDPLLVSGAGAAEMVENDHPTSIDKRSEGIEAEDSFQNLGTDVVPGSPFSQSTLTSKTGQGQGRFQKFTKSVFGMNSNTSDVLDENVANVDGREAQSQRRGSVSIILETKPGTEAAAAASAAKRRPSIMATALRRLSISTPSTREKDEGYTIEQDGLAKPESVSDEQWNSMSTTKRRSSIMSSTIELNGQRVKVEDLQKPEERVVIPFKFDDDDLAANTSRTRMVNAVGDGIVHSGVASLNGVTQQDAAFLPSLEAPVNLVKVRKKSVLHRISIHGQAIDKKKHSTLMRGLRKSKNTRMDNIEEESMNEGREDMEASAEEVEGDNDEDASDEDTENDDYNMLLGNDYKPMSTCTGAIYPVRCHVLRSLGRWSAGLLETEKGIADAYKHFIENAQHTIYIENQFFVSGMRGNGRVSNTLAQSLYSRIMKAAVNKSKFRVLVLIPLLPAMEGPVKGGPLSSIAGVMYWQFRSICRGGGSLLEKLEEGGVDPSQYIKFVGLRTHEKMATGWQTEMVYIHSKLMIVDDRVTIIGSANFNDRSLLGHKDSEICVLTEDTQMVDSVMGGQAYKAGKFSKSLRMKAWSEFCGLDVEDKEAMKVLEDPSCDECWEYLTKLAADNTDRYEKVFKDLVPSNRIRRGEDLHGTGTSSGTIKDVPTMIKKRMSVSAAVVGVDGEGDHHPDSSHGPAVTNLRSSLTMKKGQSQFKLSESEMEGLKILTQQSINSGGAGSSMRKSTHGQDQAKKAVGLLKSVQGLLVEWPLDFMSEEFKNLHPTALPGEIFK</sequence>
<feature type="region of interest" description="Disordered" evidence="7">
    <location>
        <begin position="1"/>
        <end position="48"/>
    </location>
</feature>
<feature type="region of interest" description="Disordered" evidence="7">
    <location>
        <begin position="956"/>
        <end position="997"/>
    </location>
</feature>
<evidence type="ECO:0000313" key="9">
    <source>
        <dbReference type="EMBL" id="GMH88502.1"/>
    </source>
</evidence>
<evidence type="ECO:0000256" key="2">
    <source>
        <dbReference type="ARBA" id="ARBA00022737"/>
    </source>
</evidence>
<dbReference type="Pfam" id="PF00614">
    <property type="entry name" value="PLDc"/>
    <property type="match status" value="1"/>
</dbReference>
<feature type="domain" description="PLD phosphodiesterase" evidence="8">
    <location>
        <begin position="541"/>
        <end position="568"/>
    </location>
</feature>
<dbReference type="PROSITE" id="PS50035">
    <property type="entry name" value="PLD"/>
    <property type="match status" value="2"/>
</dbReference>
<feature type="region of interest" description="Disordered" evidence="7">
    <location>
        <begin position="800"/>
        <end position="840"/>
    </location>
</feature>
<dbReference type="InterPro" id="IPR001736">
    <property type="entry name" value="PLipase_D/transphosphatidylase"/>
</dbReference>
<reference evidence="10" key="1">
    <citation type="journal article" date="2023" name="Commun. Biol.">
        <title>Genome analysis of Parmales, the sister group of diatoms, reveals the evolutionary specialization of diatoms from phago-mixotrophs to photoautotrophs.</title>
        <authorList>
            <person name="Ban H."/>
            <person name="Sato S."/>
            <person name="Yoshikawa S."/>
            <person name="Yamada K."/>
            <person name="Nakamura Y."/>
            <person name="Ichinomiya M."/>
            <person name="Sato N."/>
            <person name="Blanc-Mathieu R."/>
            <person name="Endo H."/>
            <person name="Kuwata A."/>
            <person name="Ogata H."/>
        </authorList>
    </citation>
    <scope>NUCLEOTIDE SEQUENCE [LARGE SCALE GENOMIC DNA]</scope>
    <source>
        <strain evidence="10">NIES 3701</strain>
    </source>
</reference>
<dbReference type="InterPro" id="IPR025202">
    <property type="entry name" value="PLD-like_dom"/>
</dbReference>
<dbReference type="PANTHER" id="PTHR18896:SF76">
    <property type="entry name" value="PHOSPHOLIPASE"/>
    <property type="match status" value="1"/>
</dbReference>
<dbReference type="GO" id="GO:0004630">
    <property type="term" value="F:phospholipase D activity"/>
    <property type="evidence" value="ECO:0007669"/>
    <property type="project" value="UniProtKB-UniRule"/>
</dbReference>
<keyword evidence="2" id="KW-0677">Repeat</keyword>
<evidence type="ECO:0000256" key="4">
    <source>
        <dbReference type="ARBA" id="ARBA00022963"/>
    </source>
</evidence>
<gene>
    <name evidence="9" type="ORF">TrST_g3942</name>
</gene>
<evidence type="ECO:0000256" key="1">
    <source>
        <dbReference type="ARBA" id="ARBA00000798"/>
    </source>
</evidence>
<accession>A0A9W7ERX2</accession>
<dbReference type="OrthoDB" id="14911at2759"/>
<evidence type="ECO:0000259" key="8">
    <source>
        <dbReference type="PROSITE" id="PS50035"/>
    </source>
</evidence>
<dbReference type="InterPro" id="IPR016555">
    <property type="entry name" value="PLipase_D_euk"/>
</dbReference>
<dbReference type="GO" id="GO:0006654">
    <property type="term" value="P:phosphatidic acid biosynthetic process"/>
    <property type="evidence" value="ECO:0007669"/>
    <property type="project" value="InterPro"/>
</dbReference>
<dbReference type="CDD" id="cd09141">
    <property type="entry name" value="PLDc_vPLD1_2_yPLD_like_2"/>
    <property type="match status" value="1"/>
</dbReference>
<dbReference type="Gene3D" id="3.30.870.10">
    <property type="entry name" value="Endonuclease Chain A"/>
    <property type="match status" value="2"/>
</dbReference>
<dbReference type="EMBL" id="BRXY01000343">
    <property type="protein sequence ID" value="GMH88502.1"/>
    <property type="molecule type" value="Genomic_DNA"/>
</dbReference>
<name>A0A9W7ERX2_9STRA</name>
<organism evidence="9 10">
    <name type="scientific">Triparma strigata</name>
    <dbReference type="NCBI Taxonomy" id="1606541"/>
    <lineage>
        <taxon>Eukaryota</taxon>
        <taxon>Sar</taxon>
        <taxon>Stramenopiles</taxon>
        <taxon>Ochrophyta</taxon>
        <taxon>Bolidophyceae</taxon>
        <taxon>Parmales</taxon>
        <taxon>Triparmaceae</taxon>
        <taxon>Triparma</taxon>
    </lineage>
</organism>
<dbReference type="SMART" id="SM00155">
    <property type="entry name" value="PLDc"/>
    <property type="match status" value="2"/>
</dbReference>
<dbReference type="EC" id="3.1.4.4" evidence="6"/>
<proteinExistence type="inferred from homology"/>